<proteinExistence type="predicted"/>
<dbReference type="SMART" id="SM00443">
    <property type="entry name" value="G_patch"/>
    <property type="match status" value="1"/>
</dbReference>
<dbReference type="Proteomes" id="UP000678393">
    <property type="component" value="Unassembled WGS sequence"/>
</dbReference>
<feature type="compositionally biased region" description="Basic and acidic residues" evidence="4">
    <location>
        <begin position="87"/>
        <end position="96"/>
    </location>
</feature>
<feature type="non-terminal residue" evidence="6">
    <location>
        <position position="167"/>
    </location>
</feature>
<dbReference type="EMBL" id="CAJHNH020001774">
    <property type="protein sequence ID" value="CAG5124406.1"/>
    <property type="molecule type" value="Genomic_DNA"/>
</dbReference>
<keyword evidence="7" id="KW-1185">Reference proteome</keyword>
<dbReference type="PANTHER" id="PTHR13948">
    <property type="entry name" value="RNA-BINDING PROTEIN"/>
    <property type="match status" value="1"/>
</dbReference>
<evidence type="ECO:0000313" key="6">
    <source>
        <dbReference type="EMBL" id="CAG5124406.1"/>
    </source>
</evidence>
<dbReference type="GO" id="GO:0005634">
    <property type="term" value="C:nucleus"/>
    <property type="evidence" value="ECO:0007669"/>
    <property type="project" value="UniProtKB-SubCell"/>
</dbReference>
<dbReference type="InterPro" id="IPR000467">
    <property type="entry name" value="G_patch_dom"/>
</dbReference>
<evidence type="ECO:0000256" key="4">
    <source>
        <dbReference type="SAM" id="MobiDB-lite"/>
    </source>
</evidence>
<protein>
    <recommendedName>
        <fullName evidence="5">G-patch domain-containing protein</fullName>
    </recommendedName>
</protein>
<feature type="domain" description="G-patch" evidence="5">
    <location>
        <begin position="136"/>
        <end position="167"/>
    </location>
</feature>
<evidence type="ECO:0000256" key="2">
    <source>
        <dbReference type="ARBA" id="ARBA00022884"/>
    </source>
</evidence>
<dbReference type="GO" id="GO:0003723">
    <property type="term" value="F:RNA binding"/>
    <property type="evidence" value="ECO:0007669"/>
    <property type="project" value="UniProtKB-KW"/>
</dbReference>
<name>A0A8S3ZBE7_9EUPU</name>
<dbReference type="GO" id="GO:0000398">
    <property type="term" value="P:mRNA splicing, via spliceosome"/>
    <property type="evidence" value="ECO:0007669"/>
    <property type="project" value="TreeGrafter"/>
</dbReference>
<gene>
    <name evidence="6" type="ORF">CUNI_LOCUS9964</name>
</gene>
<comment type="subcellular location">
    <subcellularLocation>
        <location evidence="1">Nucleus</location>
    </subcellularLocation>
</comment>
<keyword evidence="3" id="KW-0539">Nucleus</keyword>
<keyword evidence="2" id="KW-0694">RNA-binding</keyword>
<feature type="region of interest" description="Disordered" evidence="4">
    <location>
        <begin position="148"/>
        <end position="167"/>
    </location>
</feature>
<evidence type="ECO:0000256" key="1">
    <source>
        <dbReference type="ARBA" id="ARBA00004123"/>
    </source>
</evidence>
<feature type="region of interest" description="Disordered" evidence="4">
    <location>
        <begin position="79"/>
        <end position="122"/>
    </location>
</feature>
<dbReference type="OrthoDB" id="29221at2759"/>
<evidence type="ECO:0000313" key="7">
    <source>
        <dbReference type="Proteomes" id="UP000678393"/>
    </source>
</evidence>
<dbReference type="PROSITE" id="PS50174">
    <property type="entry name" value="G_PATCH"/>
    <property type="match status" value="1"/>
</dbReference>
<evidence type="ECO:0000256" key="3">
    <source>
        <dbReference type="ARBA" id="ARBA00023242"/>
    </source>
</evidence>
<organism evidence="6 7">
    <name type="scientific">Candidula unifasciata</name>
    <dbReference type="NCBI Taxonomy" id="100452"/>
    <lineage>
        <taxon>Eukaryota</taxon>
        <taxon>Metazoa</taxon>
        <taxon>Spiralia</taxon>
        <taxon>Lophotrochozoa</taxon>
        <taxon>Mollusca</taxon>
        <taxon>Gastropoda</taxon>
        <taxon>Heterobranchia</taxon>
        <taxon>Euthyneura</taxon>
        <taxon>Panpulmonata</taxon>
        <taxon>Eupulmonata</taxon>
        <taxon>Stylommatophora</taxon>
        <taxon>Helicina</taxon>
        <taxon>Helicoidea</taxon>
        <taxon>Geomitridae</taxon>
        <taxon>Candidula</taxon>
    </lineage>
</organism>
<sequence>KPDRSSGANKPGLVASYGGDSDSGEEDDTPSPSLDESKLVDWTKLACLLCKRQFQSKDILNKHIQVSDLHKQNLEALMKSKGTSSAEKIEYRDRAKERRQKYGVPEPPEPLKKTVSDFEPSASVAYEEPTKFGIGGENVGSKLLQKMGWSQGQGLGKSNQGRVDPIE</sequence>
<accession>A0A8S3ZBE7</accession>
<dbReference type="Pfam" id="PF01585">
    <property type="entry name" value="G-patch"/>
    <property type="match status" value="1"/>
</dbReference>
<dbReference type="AlphaFoldDB" id="A0A8S3ZBE7"/>
<dbReference type="PANTHER" id="PTHR13948:SF3">
    <property type="entry name" value="FI21118P1"/>
    <property type="match status" value="1"/>
</dbReference>
<evidence type="ECO:0000259" key="5">
    <source>
        <dbReference type="PROSITE" id="PS50174"/>
    </source>
</evidence>
<feature type="non-terminal residue" evidence="6">
    <location>
        <position position="1"/>
    </location>
</feature>
<reference evidence="6" key="1">
    <citation type="submission" date="2021-04" db="EMBL/GenBank/DDBJ databases">
        <authorList>
            <consortium name="Molecular Ecology Group"/>
        </authorList>
    </citation>
    <scope>NUCLEOTIDE SEQUENCE</scope>
</reference>
<feature type="region of interest" description="Disordered" evidence="4">
    <location>
        <begin position="1"/>
        <end position="36"/>
    </location>
</feature>
<comment type="caution">
    <text evidence="6">The sequence shown here is derived from an EMBL/GenBank/DDBJ whole genome shotgun (WGS) entry which is preliminary data.</text>
</comment>
<feature type="compositionally biased region" description="Polar residues" evidence="4">
    <location>
        <begin position="148"/>
        <end position="161"/>
    </location>
</feature>